<evidence type="ECO:0000313" key="2">
    <source>
        <dbReference type="EMBL" id="PSR81065.1"/>
    </source>
</evidence>
<comment type="caution">
    <text evidence="2">The sequence shown here is derived from an EMBL/GenBank/DDBJ whole genome shotgun (WGS) entry which is preliminary data.</text>
</comment>
<organism evidence="2 3">
    <name type="scientific">Hermanssonia centrifuga</name>
    <dbReference type="NCBI Taxonomy" id="98765"/>
    <lineage>
        <taxon>Eukaryota</taxon>
        <taxon>Fungi</taxon>
        <taxon>Dikarya</taxon>
        <taxon>Basidiomycota</taxon>
        <taxon>Agaricomycotina</taxon>
        <taxon>Agaricomycetes</taxon>
        <taxon>Polyporales</taxon>
        <taxon>Meruliaceae</taxon>
        <taxon>Hermanssonia</taxon>
    </lineage>
</organism>
<dbReference type="AlphaFoldDB" id="A0A2R6NZ69"/>
<gene>
    <name evidence="2" type="ORF">PHLCEN_2v6542</name>
</gene>
<proteinExistence type="predicted"/>
<accession>A0A2R6NZ69</accession>
<sequence length="74" mass="7852">MDELMHVVKRMQATSRASGRTKARLDGAGADGSGGDFGVTRKGHGWSCLTGTIPPVKAERLQPNLAMFQNNPGL</sequence>
<evidence type="ECO:0000256" key="1">
    <source>
        <dbReference type="SAM" id="MobiDB-lite"/>
    </source>
</evidence>
<dbReference type="EMBL" id="MLYV02000627">
    <property type="protein sequence ID" value="PSR81065.1"/>
    <property type="molecule type" value="Genomic_DNA"/>
</dbReference>
<feature type="region of interest" description="Disordered" evidence="1">
    <location>
        <begin position="10"/>
        <end position="36"/>
    </location>
</feature>
<reference evidence="2 3" key="1">
    <citation type="submission" date="2018-02" db="EMBL/GenBank/DDBJ databases">
        <title>Genome sequence of the basidiomycete white-rot fungus Phlebia centrifuga.</title>
        <authorList>
            <person name="Granchi Z."/>
            <person name="Peng M."/>
            <person name="de Vries R.P."/>
            <person name="Hilden K."/>
            <person name="Makela M.R."/>
            <person name="Grigoriev I."/>
            <person name="Riley R."/>
        </authorList>
    </citation>
    <scope>NUCLEOTIDE SEQUENCE [LARGE SCALE GENOMIC DNA]</scope>
    <source>
        <strain evidence="2 3">FBCC195</strain>
    </source>
</reference>
<keyword evidence="3" id="KW-1185">Reference proteome</keyword>
<evidence type="ECO:0000313" key="3">
    <source>
        <dbReference type="Proteomes" id="UP000186601"/>
    </source>
</evidence>
<name>A0A2R6NZ69_9APHY</name>
<dbReference type="Proteomes" id="UP000186601">
    <property type="component" value="Unassembled WGS sequence"/>
</dbReference>
<protein>
    <submittedName>
        <fullName evidence="2">Uncharacterized protein</fullName>
    </submittedName>
</protein>
<feature type="non-terminal residue" evidence="2">
    <location>
        <position position="74"/>
    </location>
</feature>